<dbReference type="GO" id="GO:0004519">
    <property type="term" value="F:endonuclease activity"/>
    <property type="evidence" value="ECO:0007669"/>
    <property type="project" value="UniProtKB-KW"/>
</dbReference>
<dbReference type="AlphaFoldDB" id="A0A2M8RXE6"/>
<dbReference type="RefSeq" id="WP_100295989.1">
    <property type="nucleotide sequence ID" value="NZ_PHGZ01000006.1"/>
</dbReference>
<dbReference type="OrthoDB" id="9781481at2"/>
<dbReference type="Gene3D" id="3.40.50.300">
    <property type="entry name" value="P-loop containing nucleotide triphosphate hydrolases"/>
    <property type="match status" value="1"/>
</dbReference>
<dbReference type="EMBL" id="PHGZ01000006">
    <property type="protein sequence ID" value="PJG83563.1"/>
    <property type="molecule type" value="Genomic_DNA"/>
</dbReference>
<dbReference type="InterPro" id="IPR052934">
    <property type="entry name" value="Methyl-DNA_Rec/Restrict_Enz"/>
</dbReference>
<dbReference type="InterPro" id="IPR011704">
    <property type="entry name" value="ATPase_dyneun-rel_AAA"/>
</dbReference>
<organism evidence="2 3">
    <name type="scientific">Caviibacterium pharyngocola</name>
    <dbReference type="NCBI Taxonomy" id="28159"/>
    <lineage>
        <taxon>Bacteria</taxon>
        <taxon>Pseudomonadati</taxon>
        <taxon>Pseudomonadota</taxon>
        <taxon>Gammaproteobacteria</taxon>
        <taxon>Pasteurellales</taxon>
        <taxon>Pasteurellaceae</taxon>
        <taxon>Caviibacterium</taxon>
    </lineage>
</organism>
<dbReference type="SUPFAM" id="SSF52540">
    <property type="entry name" value="P-loop containing nucleoside triphosphate hydrolases"/>
    <property type="match status" value="1"/>
</dbReference>
<comment type="caution">
    <text evidence="2">The sequence shown here is derived from an EMBL/GenBank/DDBJ whole genome shotgun (WGS) entry which is preliminary data.</text>
</comment>
<dbReference type="SMART" id="SM00382">
    <property type="entry name" value="AAA"/>
    <property type="match status" value="1"/>
</dbReference>
<dbReference type="Proteomes" id="UP000230282">
    <property type="component" value="Unassembled WGS sequence"/>
</dbReference>
<evidence type="ECO:0000259" key="1">
    <source>
        <dbReference type="SMART" id="SM00382"/>
    </source>
</evidence>
<evidence type="ECO:0000313" key="2">
    <source>
        <dbReference type="EMBL" id="PJG83563.1"/>
    </source>
</evidence>
<gene>
    <name evidence="2" type="ORF">CVP04_02695</name>
</gene>
<dbReference type="CDD" id="cd00009">
    <property type="entry name" value="AAA"/>
    <property type="match status" value="1"/>
</dbReference>
<keyword evidence="2" id="KW-0255">Endonuclease</keyword>
<feature type="domain" description="AAA+ ATPase" evidence="1">
    <location>
        <begin position="203"/>
        <end position="396"/>
    </location>
</feature>
<protein>
    <submittedName>
        <fullName evidence="2">Endonuclease</fullName>
    </submittedName>
</protein>
<dbReference type="InterPro" id="IPR003593">
    <property type="entry name" value="AAA+_ATPase"/>
</dbReference>
<evidence type="ECO:0000313" key="3">
    <source>
        <dbReference type="Proteomes" id="UP000230282"/>
    </source>
</evidence>
<keyword evidence="2" id="KW-0378">Hydrolase</keyword>
<keyword evidence="2" id="KW-0540">Nuclease</keyword>
<dbReference type="PANTHER" id="PTHR37291">
    <property type="entry name" value="5-METHYLCYTOSINE-SPECIFIC RESTRICTION ENZYME B"/>
    <property type="match status" value="1"/>
</dbReference>
<accession>A0A2M8RXE6</accession>
<keyword evidence="3" id="KW-1185">Reference proteome</keyword>
<name>A0A2M8RXE6_9PAST</name>
<dbReference type="GO" id="GO:0016887">
    <property type="term" value="F:ATP hydrolysis activity"/>
    <property type="evidence" value="ECO:0007669"/>
    <property type="project" value="InterPro"/>
</dbReference>
<dbReference type="GO" id="GO:0005524">
    <property type="term" value="F:ATP binding"/>
    <property type="evidence" value="ECO:0007669"/>
    <property type="project" value="InterPro"/>
</dbReference>
<proteinExistence type="predicted"/>
<reference evidence="2 3" key="1">
    <citation type="submission" date="2017-11" db="EMBL/GenBank/DDBJ databases">
        <title>Reclassification of Bisgaard taxon 5 as Caviibacterium pharyngocola gen. nov., sp. nov.</title>
        <authorList>
            <person name="Christensen H."/>
        </authorList>
    </citation>
    <scope>NUCLEOTIDE SEQUENCE [LARGE SCALE GENOMIC DNA]</scope>
    <source>
        <strain evidence="2 3">7_3</strain>
    </source>
</reference>
<dbReference type="PANTHER" id="PTHR37291:SF1">
    <property type="entry name" value="TYPE IV METHYL-DIRECTED RESTRICTION ENZYME ECOKMCRB SUBUNIT"/>
    <property type="match status" value="1"/>
</dbReference>
<sequence length="488" mass="57159">MPTIPITNLKSLIDKINSDLADFIDTFRYARKELLNLKRAPAQNILFKYNNEDRNWAINEGGGTEIQYHIYLDEDKIRYGLAFSAQYVPFKNDKSPVEYIRPFVNAYLRIKNDPIATVLKQKGFHFLYDKDEKDLHELKYDDFYLFGKVIDVINNHIDELEYTEMIAYFRQELFQLYCAVITEKNSLSALGENIVEYTELLKQNKNLILTGAPGTGKTFLAKQIAINLFFNKTDENTLSEEEKAIFDQHYTFVQFHPSYDYTDFIEGLRAEEINGQVGFSLKNGIFKEFCKKAISQKAENYPYIFVIDEINRGEISKIFGELFYSIDPGYRGKTGKVKTQYASIQNKDTVFDETLGAGWFYIPENVYIIGTMNDIDRSVENIDFAMRRRFAWKEIKAEDQISMWNGHIDPWKEEAEKKMTALNREIENLPGLNSSYHIGPAYFLKLEQYQGDFQKLWANHIRGILFEYLRGYPDTEERLTELENIYFS</sequence>
<dbReference type="InterPro" id="IPR027417">
    <property type="entry name" value="P-loop_NTPase"/>
</dbReference>
<dbReference type="Pfam" id="PF07728">
    <property type="entry name" value="AAA_5"/>
    <property type="match status" value="1"/>
</dbReference>